<keyword evidence="2" id="KW-1185">Reference proteome</keyword>
<name>W7UV87_RUMFL</name>
<dbReference type="EMBL" id="ATAX01000036">
    <property type="protein sequence ID" value="EWM52207.1"/>
    <property type="molecule type" value="Genomic_DNA"/>
</dbReference>
<accession>W7UV87</accession>
<dbReference type="InterPro" id="IPR027417">
    <property type="entry name" value="P-loop_NTPase"/>
</dbReference>
<dbReference type="Gene3D" id="3.40.50.300">
    <property type="entry name" value="P-loop containing nucleotide triphosphate hydrolases"/>
    <property type="match status" value="1"/>
</dbReference>
<dbReference type="Pfam" id="PF13366">
    <property type="entry name" value="PDDEXK_3"/>
    <property type="match status" value="1"/>
</dbReference>
<dbReference type="SUPFAM" id="SSF52540">
    <property type="entry name" value="P-loop containing nucleoside triphosphate hydrolases"/>
    <property type="match status" value="1"/>
</dbReference>
<dbReference type="RefSeq" id="WP_037301162.1">
    <property type="nucleotide sequence ID" value="NZ_ATAX01000036.1"/>
</dbReference>
<organism evidence="1 2">
    <name type="scientific">Ruminococcus flavefaciens 007c</name>
    <dbReference type="NCBI Taxonomy" id="1341157"/>
    <lineage>
        <taxon>Bacteria</taxon>
        <taxon>Bacillati</taxon>
        <taxon>Bacillota</taxon>
        <taxon>Clostridia</taxon>
        <taxon>Eubacteriales</taxon>
        <taxon>Oscillospiraceae</taxon>
        <taxon>Ruminococcus</taxon>
    </lineage>
</organism>
<reference evidence="1 2" key="1">
    <citation type="journal article" date="2014" name="PLoS ONE">
        <title>Rumen cellulosomics: divergent fiber-degrading strategies revealed by comparative genome-wide analysis of six ruminococcal strains.</title>
        <authorList>
            <person name="Dassa B."/>
            <person name="Borovok I."/>
            <person name="Ruimy-Israeli V."/>
            <person name="Lamed R."/>
            <person name="Flint H.J."/>
            <person name="Duncan S.H."/>
            <person name="Henrissat B."/>
            <person name="Coutinho P."/>
            <person name="Morrison M."/>
            <person name="Mosoni P."/>
            <person name="Yeoman C.J."/>
            <person name="White B.A."/>
            <person name="Bayer E.A."/>
        </authorList>
    </citation>
    <scope>NUCLEOTIDE SEQUENCE [LARGE SCALE GENOMIC DNA]</scope>
    <source>
        <strain evidence="1 2">007c</strain>
    </source>
</reference>
<dbReference type="Proteomes" id="UP000019365">
    <property type="component" value="Unassembled WGS sequence"/>
</dbReference>
<protein>
    <submittedName>
        <fullName evidence="1">9-O-acetyl-N-acetylneuraminate esterase</fullName>
    </submittedName>
</protein>
<proteinExistence type="predicted"/>
<dbReference type="eggNOG" id="COG1672">
    <property type="taxonomic scope" value="Bacteria"/>
</dbReference>
<dbReference type="Pfam" id="PF14516">
    <property type="entry name" value="AAA_35"/>
    <property type="match status" value="1"/>
</dbReference>
<comment type="caution">
    <text evidence="1">The sequence shown here is derived from an EMBL/GenBank/DDBJ whole genome shotgun (WGS) entry which is preliminary data.</text>
</comment>
<dbReference type="PATRIC" id="fig|1341157.4.peg.2972"/>
<gene>
    <name evidence="1" type="ORF">RF007C_12715</name>
</gene>
<evidence type="ECO:0000313" key="1">
    <source>
        <dbReference type="EMBL" id="EWM52207.1"/>
    </source>
</evidence>
<dbReference type="AlphaFoldDB" id="W7UV87"/>
<sequence length="519" mass="60132">MSKCFNITGSCIPEQHYMVDIHDRLEKIRDMIDKGDYFVINRGRQYGKTTTLNALETFLTPEYLVINLDFQLLSNTDFSTEGRFVSAFAREMYRNNAFRSVVSNDIVDAIKRLKNDNKSFVLADLFDVFSDVCAEAEKPVVLIIDEIDTAANNTVFIDLLGMLRGYYLRRNKITIFKSVILAGVRDIRNLKLKIREDSEHQHNSPWNIAVDFNINMALTADGIIGMLTDYEKDHNTGMDVALIAQLIYDYTSGYPVLVSNICKYLDEEIHEWTEEGVIKAVNRILAANTPLFESLINRLEDYPEMKKSLYQILTKGERFSFNPDHEPTKLLLMFGFVKVEDGAVVIANRIFETRLYNDMLTSEEMKSTPISKAGLFDKPEFVKNGILNVELIISRFIDHFHEIYGDSTEKFIEEDGRKCFLVYLRPIINGVGNYYIEARTRDNRRMDVVIDYLGKRYIVELKIWHGQKYNEDGEKQLSDYLDSYRLKTGYMLTFNFNKNKENGIKTVKYEDKTLIEAVV</sequence>
<dbReference type="OrthoDB" id="5486659at2"/>
<dbReference type="InterPro" id="IPR026350">
    <property type="entry name" value="GxxExxY"/>
</dbReference>
<evidence type="ECO:0000313" key="2">
    <source>
        <dbReference type="Proteomes" id="UP000019365"/>
    </source>
</evidence>